<name>A0A484MHE9_9ASTE</name>
<dbReference type="EMBL" id="OOIL02003368">
    <property type="protein sequence ID" value="VFQ87406.1"/>
    <property type="molecule type" value="Genomic_DNA"/>
</dbReference>
<accession>A0A484MHE9</accession>
<sequence length="188" mass="20909">MPSSLPALVSSYRSFIIQSVFAFSLALLLHFFSIFDLFLNGLFTYVHPDNVNPSSSSSSSSSSNGCDSELKPRKKPKQNFEFDENKAQIFQLKLIGSKREFISVSSRVLSFVLPFPASCCPGYPRNSWVLGNGSAVPVLLGCFVALCRVFLLLARTEVCFEECREAIEFSDWDFRVCAGADHSVWCCS</sequence>
<evidence type="ECO:0000256" key="6">
    <source>
        <dbReference type="ARBA" id="ARBA00023180"/>
    </source>
</evidence>
<dbReference type="PANTHER" id="PTHR13624:SF6">
    <property type="entry name" value="EMEI"/>
    <property type="match status" value="1"/>
</dbReference>
<dbReference type="InterPro" id="IPR019395">
    <property type="entry name" value="Transmembrane_161A/B"/>
</dbReference>
<evidence type="ECO:0000256" key="7">
    <source>
        <dbReference type="SAM" id="MobiDB-lite"/>
    </source>
</evidence>
<protein>
    <submittedName>
        <fullName evidence="9">Uncharacterized protein</fullName>
    </submittedName>
</protein>
<gene>
    <name evidence="9" type="ORF">CCAM_LOCUS29182</name>
</gene>
<keyword evidence="3 8" id="KW-0812">Transmembrane</keyword>
<evidence type="ECO:0000256" key="2">
    <source>
        <dbReference type="ARBA" id="ARBA00009706"/>
    </source>
</evidence>
<evidence type="ECO:0000256" key="8">
    <source>
        <dbReference type="SAM" id="Phobius"/>
    </source>
</evidence>
<dbReference type="GO" id="GO:0016020">
    <property type="term" value="C:membrane"/>
    <property type="evidence" value="ECO:0007669"/>
    <property type="project" value="UniProtKB-SubCell"/>
</dbReference>
<feature type="compositionally biased region" description="Low complexity" evidence="7">
    <location>
        <begin position="54"/>
        <end position="63"/>
    </location>
</feature>
<comment type="similarity">
    <text evidence="2">Belongs to the TMEM161 family.</text>
</comment>
<proteinExistence type="inferred from homology"/>
<comment type="subcellular location">
    <subcellularLocation>
        <location evidence="1">Membrane</location>
        <topology evidence="1">Multi-pass membrane protein</topology>
    </subcellularLocation>
</comment>
<keyword evidence="6" id="KW-0325">Glycoprotein</keyword>
<feature type="region of interest" description="Disordered" evidence="7">
    <location>
        <begin position="53"/>
        <end position="75"/>
    </location>
</feature>
<feature type="transmembrane region" description="Helical" evidence="8">
    <location>
        <begin position="12"/>
        <end position="35"/>
    </location>
</feature>
<keyword evidence="4 8" id="KW-1133">Transmembrane helix</keyword>
<dbReference type="AlphaFoldDB" id="A0A484MHE9"/>
<keyword evidence="10" id="KW-1185">Reference proteome</keyword>
<evidence type="ECO:0000256" key="3">
    <source>
        <dbReference type="ARBA" id="ARBA00022692"/>
    </source>
</evidence>
<organism evidence="9 10">
    <name type="scientific">Cuscuta campestris</name>
    <dbReference type="NCBI Taxonomy" id="132261"/>
    <lineage>
        <taxon>Eukaryota</taxon>
        <taxon>Viridiplantae</taxon>
        <taxon>Streptophyta</taxon>
        <taxon>Embryophyta</taxon>
        <taxon>Tracheophyta</taxon>
        <taxon>Spermatophyta</taxon>
        <taxon>Magnoliopsida</taxon>
        <taxon>eudicotyledons</taxon>
        <taxon>Gunneridae</taxon>
        <taxon>Pentapetalae</taxon>
        <taxon>asterids</taxon>
        <taxon>lamiids</taxon>
        <taxon>Solanales</taxon>
        <taxon>Convolvulaceae</taxon>
        <taxon>Cuscuteae</taxon>
        <taxon>Cuscuta</taxon>
        <taxon>Cuscuta subgen. Grammica</taxon>
        <taxon>Cuscuta sect. Cleistogrammica</taxon>
    </lineage>
</organism>
<evidence type="ECO:0000256" key="4">
    <source>
        <dbReference type="ARBA" id="ARBA00022989"/>
    </source>
</evidence>
<evidence type="ECO:0000256" key="5">
    <source>
        <dbReference type="ARBA" id="ARBA00023136"/>
    </source>
</evidence>
<evidence type="ECO:0000256" key="1">
    <source>
        <dbReference type="ARBA" id="ARBA00004141"/>
    </source>
</evidence>
<reference evidence="9 10" key="1">
    <citation type="submission" date="2018-04" db="EMBL/GenBank/DDBJ databases">
        <authorList>
            <person name="Vogel A."/>
        </authorList>
    </citation>
    <scope>NUCLEOTIDE SEQUENCE [LARGE SCALE GENOMIC DNA]</scope>
</reference>
<evidence type="ECO:0000313" key="10">
    <source>
        <dbReference type="Proteomes" id="UP000595140"/>
    </source>
</evidence>
<keyword evidence="5 8" id="KW-0472">Membrane</keyword>
<dbReference type="PANTHER" id="PTHR13624">
    <property type="entry name" value="RE42071P"/>
    <property type="match status" value="1"/>
</dbReference>
<dbReference type="Proteomes" id="UP000595140">
    <property type="component" value="Unassembled WGS sequence"/>
</dbReference>
<evidence type="ECO:0000313" key="9">
    <source>
        <dbReference type="EMBL" id="VFQ87406.1"/>
    </source>
</evidence>